<sequence>MHSSTRRRFGRWTSVITAAASVVVITSSVTPAQADTIRSRQWHLDVMQADAMWKISTGQGITVAVIDTGVDTSLADLQGQVLEGRDFSHQAGGAHADAFNHGTKMATLIAGTGKRADGNGAFGLAPGAKILPLRVADGSVARNQAEGSQEFTATLSDAIRYAADTDAKILNISLANPEESEQVSTAVQYALKKGKLIFAGAGNSGEEGNPVEYPAALPGVVGVAAVDRTGAATKESERGPQVDLAAPGDEIVTSCAGGTQLCKSHGTSDATALTSASAALVWSVHPTWTANQVLRVLINTAGGPKSGEKRSDTVGYGVVRPRIALQNPGDPGPPDVNPLAESDGSSSRLRGDSASKATKHHDSSLFSQRNVLVAGAGAAVVLTIVGGVLFARRRRA</sequence>
<evidence type="ECO:0000256" key="12">
    <source>
        <dbReference type="SAM" id="Phobius"/>
    </source>
</evidence>
<comment type="similarity">
    <text evidence="2 10">Belongs to the peptidase S8 family.</text>
</comment>
<dbReference type="PANTHER" id="PTHR43806">
    <property type="entry name" value="PEPTIDASE S8"/>
    <property type="match status" value="1"/>
</dbReference>
<evidence type="ECO:0000256" key="9">
    <source>
        <dbReference type="ARBA" id="ARBA00023136"/>
    </source>
</evidence>
<evidence type="ECO:0000256" key="7">
    <source>
        <dbReference type="ARBA" id="ARBA00022825"/>
    </source>
</evidence>
<dbReference type="Proteomes" id="UP000556084">
    <property type="component" value="Unassembled WGS sequence"/>
</dbReference>
<evidence type="ECO:0000313" key="15">
    <source>
        <dbReference type="EMBL" id="MBB4891709.1"/>
    </source>
</evidence>
<feature type="region of interest" description="Disordered" evidence="11">
    <location>
        <begin position="323"/>
        <end position="361"/>
    </location>
</feature>
<dbReference type="EMBL" id="JACHJH010000001">
    <property type="protein sequence ID" value="MBB4891709.1"/>
    <property type="molecule type" value="Genomic_DNA"/>
</dbReference>
<dbReference type="Gene3D" id="3.40.50.200">
    <property type="entry name" value="Peptidase S8/S53 domain"/>
    <property type="match status" value="1"/>
</dbReference>
<evidence type="ECO:0000256" key="8">
    <source>
        <dbReference type="ARBA" id="ARBA00022989"/>
    </source>
</evidence>
<dbReference type="InterPro" id="IPR023834">
    <property type="entry name" value="T7SS_pept_S8A_mycosin"/>
</dbReference>
<feature type="transmembrane region" description="Helical" evidence="12">
    <location>
        <begin position="371"/>
        <end position="391"/>
    </location>
</feature>
<accession>A0A7W7PJ24</accession>
<keyword evidence="8 12" id="KW-1133">Transmembrane helix</keyword>
<protein>
    <submittedName>
        <fullName evidence="15">Type VII secretion-associated serine protease mycosin</fullName>
    </submittedName>
</protein>
<dbReference type="GO" id="GO:0004252">
    <property type="term" value="F:serine-type endopeptidase activity"/>
    <property type="evidence" value="ECO:0007669"/>
    <property type="project" value="UniProtKB-UniRule"/>
</dbReference>
<keyword evidence="4 10" id="KW-0645">Protease</keyword>
<dbReference type="PANTHER" id="PTHR43806:SF11">
    <property type="entry name" value="CEREVISIN-RELATED"/>
    <property type="match status" value="1"/>
</dbReference>
<evidence type="ECO:0000256" key="1">
    <source>
        <dbReference type="ARBA" id="ARBA00004162"/>
    </source>
</evidence>
<dbReference type="InterPro" id="IPR050131">
    <property type="entry name" value="Peptidase_S8_subtilisin-like"/>
</dbReference>
<name>A0A7W7PJ24_9ACTN</name>
<evidence type="ECO:0000256" key="2">
    <source>
        <dbReference type="ARBA" id="ARBA00011073"/>
    </source>
</evidence>
<evidence type="ECO:0000256" key="11">
    <source>
        <dbReference type="SAM" id="MobiDB-lite"/>
    </source>
</evidence>
<evidence type="ECO:0000256" key="4">
    <source>
        <dbReference type="ARBA" id="ARBA00022670"/>
    </source>
</evidence>
<evidence type="ECO:0000256" key="5">
    <source>
        <dbReference type="ARBA" id="ARBA00022692"/>
    </source>
</evidence>
<evidence type="ECO:0000313" key="16">
    <source>
        <dbReference type="Proteomes" id="UP000556084"/>
    </source>
</evidence>
<feature type="active site" description="Charge relay system" evidence="10">
    <location>
        <position position="101"/>
    </location>
</feature>
<dbReference type="PRINTS" id="PR00723">
    <property type="entry name" value="SUBTILISIN"/>
</dbReference>
<dbReference type="InterPro" id="IPR015500">
    <property type="entry name" value="Peptidase_S8_subtilisin-rel"/>
</dbReference>
<reference evidence="15 16" key="1">
    <citation type="submission" date="2020-08" db="EMBL/GenBank/DDBJ databases">
        <title>Genomic Encyclopedia of Type Strains, Phase III (KMG-III): the genomes of soil and plant-associated and newly described type strains.</title>
        <authorList>
            <person name="Whitman W."/>
        </authorList>
    </citation>
    <scope>NUCLEOTIDE SEQUENCE [LARGE SCALE GENOMIC DNA]</scope>
    <source>
        <strain evidence="15 16">CECT 3266</strain>
    </source>
</reference>
<dbReference type="InterPro" id="IPR036852">
    <property type="entry name" value="Peptidase_S8/S53_dom_sf"/>
</dbReference>
<organism evidence="15 16">
    <name type="scientific">Streptomyces olivoverticillatus</name>
    <dbReference type="NCBI Taxonomy" id="66427"/>
    <lineage>
        <taxon>Bacteria</taxon>
        <taxon>Bacillati</taxon>
        <taxon>Actinomycetota</taxon>
        <taxon>Actinomycetes</taxon>
        <taxon>Kitasatosporales</taxon>
        <taxon>Streptomycetaceae</taxon>
        <taxon>Streptomyces</taxon>
    </lineage>
</organism>
<keyword evidence="13" id="KW-0732">Signal</keyword>
<keyword evidence="6 10" id="KW-0378">Hydrolase</keyword>
<dbReference type="InterPro" id="IPR000209">
    <property type="entry name" value="Peptidase_S8/S53_dom"/>
</dbReference>
<evidence type="ECO:0000256" key="3">
    <source>
        <dbReference type="ARBA" id="ARBA00022475"/>
    </source>
</evidence>
<dbReference type="AlphaFoldDB" id="A0A7W7PJ24"/>
<comment type="subcellular location">
    <subcellularLocation>
        <location evidence="1">Cell membrane</location>
        <topology evidence="1">Single-pass membrane protein</topology>
    </subcellularLocation>
</comment>
<dbReference type="Pfam" id="PF00082">
    <property type="entry name" value="Peptidase_S8"/>
    <property type="match status" value="1"/>
</dbReference>
<dbReference type="GO" id="GO:0005886">
    <property type="term" value="C:plasma membrane"/>
    <property type="evidence" value="ECO:0007669"/>
    <property type="project" value="UniProtKB-SubCell"/>
</dbReference>
<feature type="active site" description="Charge relay system" evidence="10">
    <location>
        <position position="67"/>
    </location>
</feature>
<evidence type="ECO:0000256" key="13">
    <source>
        <dbReference type="SAM" id="SignalP"/>
    </source>
</evidence>
<keyword evidence="3" id="KW-1003">Cell membrane</keyword>
<evidence type="ECO:0000256" key="6">
    <source>
        <dbReference type="ARBA" id="ARBA00022801"/>
    </source>
</evidence>
<feature type="domain" description="Peptidase S8/S53" evidence="14">
    <location>
        <begin position="58"/>
        <end position="317"/>
    </location>
</feature>
<keyword evidence="9 12" id="KW-0472">Membrane</keyword>
<feature type="signal peptide" evidence="13">
    <location>
        <begin position="1"/>
        <end position="34"/>
    </location>
</feature>
<comment type="caution">
    <text evidence="15">The sequence shown here is derived from an EMBL/GenBank/DDBJ whole genome shotgun (WGS) entry which is preliminary data.</text>
</comment>
<feature type="chain" id="PRO_5031529328" evidence="13">
    <location>
        <begin position="35"/>
        <end position="396"/>
    </location>
</feature>
<gene>
    <name evidence="15" type="ORF">FHS39_000709</name>
</gene>
<proteinExistence type="inferred from homology"/>
<feature type="active site" description="Charge relay system" evidence="10">
    <location>
        <position position="268"/>
    </location>
</feature>
<keyword evidence="5 12" id="KW-0812">Transmembrane</keyword>
<dbReference type="GO" id="GO:0006508">
    <property type="term" value="P:proteolysis"/>
    <property type="evidence" value="ECO:0007669"/>
    <property type="project" value="UniProtKB-KW"/>
</dbReference>
<evidence type="ECO:0000259" key="14">
    <source>
        <dbReference type="Pfam" id="PF00082"/>
    </source>
</evidence>
<keyword evidence="16" id="KW-1185">Reference proteome</keyword>
<evidence type="ECO:0000256" key="10">
    <source>
        <dbReference type="PROSITE-ProRule" id="PRU01240"/>
    </source>
</evidence>
<dbReference type="RefSeq" id="WP_184346233.1">
    <property type="nucleotide sequence ID" value="NZ_JACHJH010000001.1"/>
</dbReference>
<dbReference type="SUPFAM" id="SSF52743">
    <property type="entry name" value="Subtilisin-like"/>
    <property type="match status" value="1"/>
</dbReference>
<dbReference type="PROSITE" id="PS51892">
    <property type="entry name" value="SUBTILASE"/>
    <property type="match status" value="1"/>
</dbReference>
<dbReference type="NCBIfam" id="TIGR03921">
    <property type="entry name" value="T7SS_mycosin"/>
    <property type="match status" value="1"/>
</dbReference>
<feature type="compositionally biased region" description="Low complexity" evidence="11">
    <location>
        <begin position="342"/>
        <end position="355"/>
    </location>
</feature>
<keyword evidence="7 10" id="KW-0720">Serine protease</keyword>